<dbReference type="PANTHER" id="PTHR43711">
    <property type="entry name" value="TWO-COMPONENT HISTIDINE KINASE"/>
    <property type="match status" value="1"/>
</dbReference>
<organism evidence="8 9">
    <name type="scientific">Catenovulum maritimum</name>
    <dbReference type="NCBI Taxonomy" id="1513271"/>
    <lineage>
        <taxon>Bacteria</taxon>
        <taxon>Pseudomonadati</taxon>
        <taxon>Pseudomonadota</taxon>
        <taxon>Gammaproteobacteria</taxon>
        <taxon>Alteromonadales</taxon>
        <taxon>Alteromonadaceae</taxon>
        <taxon>Catenovulum</taxon>
    </lineage>
</organism>
<gene>
    <name evidence="8" type="ORF">XM47_00680</name>
</gene>
<evidence type="ECO:0000256" key="5">
    <source>
        <dbReference type="ARBA" id="ARBA00022777"/>
    </source>
</evidence>
<comment type="caution">
    <text evidence="8">The sequence shown here is derived from an EMBL/GenBank/DDBJ whole genome shotgun (WGS) entry which is preliminary data.</text>
</comment>
<keyword evidence="3" id="KW-0597">Phosphoprotein</keyword>
<dbReference type="OrthoDB" id="9776727at2"/>
<dbReference type="Gene3D" id="3.30.565.10">
    <property type="entry name" value="Histidine kinase-like ATPase, C-terminal domain"/>
    <property type="match status" value="1"/>
</dbReference>
<dbReference type="EC" id="2.7.13.3" evidence="2"/>
<dbReference type="Pfam" id="PF00512">
    <property type="entry name" value="HisKA"/>
    <property type="match status" value="1"/>
</dbReference>
<dbReference type="InterPro" id="IPR036097">
    <property type="entry name" value="HisK_dim/P_sf"/>
</dbReference>
<dbReference type="CDD" id="cd00075">
    <property type="entry name" value="HATPase"/>
    <property type="match status" value="1"/>
</dbReference>
<dbReference type="PRINTS" id="PR00344">
    <property type="entry name" value="BCTRLSENSOR"/>
</dbReference>
<evidence type="ECO:0000313" key="8">
    <source>
        <dbReference type="EMBL" id="KMT66682.1"/>
    </source>
</evidence>
<dbReference type="CDD" id="cd00082">
    <property type="entry name" value="HisKA"/>
    <property type="match status" value="1"/>
</dbReference>
<sequence>MQVAFKQTPELKQESYLGELDELRGQAARLTHLVNVLPAGVVILNEFGFVEEANQIAIDLLGEPLINLKWLEVIKRSFNPQADDGHEVSLHDGRRVKLETIDLSPERGQLILITNLTETRLLQARLNHLSQLSVLGKMMASLAHQIRTPLSAAMLYAANLANQSLNKTAQSNFQKKLVARLHDLESQINDMLLFAKSGQKQVAEKLSLQQLLSEVQAGSEAMIIQNHGQLTAELPEPDILIFGNQNALASAIQNLIHNSIQMIPKGAQIRVSAKRSDKDPSLVWIQVSDNGPGISPELQQSVFDPFYTTRTKGTGLGLAVVKSVAEQHQGRVFIDSKPEQGCTFTIELAVAENAVLAQVAGQN</sequence>
<evidence type="ECO:0000259" key="7">
    <source>
        <dbReference type="PROSITE" id="PS50109"/>
    </source>
</evidence>
<dbReference type="SMART" id="SM00387">
    <property type="entry name" value="HATPase_c"/>
    <property type="match status" value="1"/>
</dbReference>
<dbReference type="EMBL" id="LAZL01000002">
    <property type="protein sequence ID" value="KMT66682.1"/>
    <property type="molecule type" value="Genomic_DNA"/>
</dbReference>
<dbReference type="GO" id="GO:0000155">
    <property type="term" value="F:phosphorelay sensor kinase activity"/>
    <property type="evidence" value="ECO:0007669"/>
    <property type="project" value="InterPro"/>
</dbReference>
<dbReference type="SMART" id="SM00388">
    <property type="entry name" value="HisKA"/>
    <property type="match status" value="1"/>
</dbReference>
<dbReference type="InterPro" id="IPR004358">
    <property type="entry name" value="Sig_transdc_His_kin-like_C"/>
</dbReference>
<keyword evidence="4" id="KW-0808">Transferase</keyword>
<dbReference type="InterPro" id="IPR036890">
    <property type="entry name" value="HATPase_C_sf"/>
</dbReference>
<dbReference type="SUPFAM" id="SSF55785">
    <property type="entry name" value="PYP-like sensor domain (PAS domain)"/>
    <property type="match status" value="1"/>
</dbReference>
<keyword evidence="5 8" id="KW-0418">Kinase</keyword>
<evidence type="ECO:0000256" key="1">
    <source>
        <dbReference type="ARBA" id="ARBA00000085"/>
    </source>
</evidence>
<evidence type="ECO:0000256" key="2">
    <source>
        <dbReference type="ARBA" id="ARBA00012438"/>
    </source>
</evidence>
<dbReference type="PROSITE" id="PS50109">
    <property type="entry name" value="HIS_KIN"/>
    <property type="match status" value="1"/>
</dbReference>
<dbReference type="STRING" id="1513271.XM47_00680"/>
<dbReference type="InterPro" id="IPR050736">
    <property type="entry name" value="Sensor_HK_Regulatory"/>
</dbReference>
<comment type="catalytic activity">
    <reaction evidence="1">
        <text>ATP + protein L-histidine = ADP + protein N-phospho-L-histidine.</text>
        <dbReference type="EC" id="2.7.13.3"/>
    </reaction>
</comment>
<evidence type="ECO:0000256" key="4">
    <source>
        <dbReference type="ARBA" id="ARBA00022679"/>
    </source>
</evidence>
<dbReference type="PANTHER" id="PTHR43711:SF28">
    <property type="entry name" value="SENSOR HISTIDINE KINASE YXDK"/>
    <property type="match status" value="1"/>
</dbReference>
<dbReference type="InterPro" id="IPR005467">
    <property type="entry name" value="His_kinase_dom"/>
</dbReference>
<dbReference type="Gene3D" id="1.10.287.130">
    <property type="match status" value="1"/>
</dbReference>
<dbReference type="SUPFAM" id="SSF47384">
    <property type="entry name" value="Homodimeric domain of signal transducing histidine kinase"/>
    <property type="match status" value="1"/>
</dbReference>
<evidence type="ECO:0000256" key="6">
    <source>
        <dbReference type="ARBA" id="ARBA00023012"/>
    </source>
</evidence>
<dbReference type="InterPro" id="IPR003594">
    <property type="entry name" value="HATPase_dom"/>
</dbReference>
<name>A0A0J8GVB7_9ALTE</name>
<evidence type="ECO:0000256" key="3">
    <source>
        <dbReference type="ARBA" id="ARBA00022553"/>
    </source>
</evidence>
<dbReference type="AlphaFoldDB" id="A0A0J8GVB7"/>
<proteinExistence type="predicted"/>
<keyword evidence="6" id="KW-0902">Two-component regulatory system</keyword>
<keyword evidence="9" id="KW-1185">Reference proteome</keyword>
<dbReference type="RefSeq" id="WP_048688212.1">
    <property type="nucleotide sequence ID" value="NZ_KQ130482.1"/>
</dbReference>
<reference evidence="8 9" key="1">
    <citation type="submission" date="2015-04" db="EMBL/GenBank/DDBJ databases">
        <title>Draft Genome Sequence of the Novel Agar-Digesting Marine Bacterium Q1.</title>
        <authorList>
            <person name="Li Y."/>
            <person name="Li D."/>
            <person name="Chen G."/>
            <person name="Du Z."/>
        </authorList>
    </citation>
    <scope>NUCLEOTIDE SEQUENCE [LARGE SCALE GENOMIC DNA]</scope>
    <source>
        <strain evidence="8 9">Q1</strain>
    </source>
</reference>
<feature type="domain" description="Histidine kinase" evidence="7">
    <location>
        <begin position="141"/>
        <end position="352"/>
    </location>
</feature>
<dbReference type="InterPro" id="IPR035965">
    <property type="entry name" value="PAS-like_dom_sf"/>
</dbReference>
<accession>A0A0J8GVB7</accession>
<dbReference type="SUPFAM" id="SSF55874">
    <property type="entry name" value="ATPase domain of HSP90 chaperone/DNA topoisomerase II/histidine kinase"/>
    <property type="match status" value="1"/>
</dbReference>
<dbReference type="PATRIC" id="fig|1513271.3.peg.141"/>
<dbReference type="Proteomes" id="UP000037600">
    <property type="component" value="Unassembled WGS sequence"/>
</dbReference>
<dbReference type="InterPro" id="IPR003661">
    <property type="entry name" value="HisK_dim/P_dom"/>
</dbReference>
<evidence type="ECO:0000313" key="9">
    <source>
        <dbReference type="Proteomes" id="UP000037600"/>
    </source>
</evidence>
<dbReference type="Pfam" id="PF02518">
    <property type="entry name" value="HATPase_c"/>
    <property type="match status" value="1"/>
</dbReference>
<protein>
    <recommendedName>
        <fullName evidence="2">histidine kinase</fullName>
        <ecNumber evidence="2">2.7.13.3</ecNumber>
    </recommendedName>
</protein>